<reference evidence="4 5" key="1">
    <citation type="journal article" date="2019" name="Sci. Rep.">
        <title>Orb-weaving spider Araneus ventricosus genome elucidates the spidroin gene catalogue.</title>
        <authorList>
            <person name="Kono N."/>
            <person name="Nakamura H."/>
            <person name="Ohtoshi R."/>
            <person name="Moran D.A.P."/>
            <person name="Shinohara A."/>
            <person name="Yoshida Y."/>
            <person name="Fujiwara M."/>
            <person name="Mori M."/>
            <person name="Tomita M."/>
            <person name="Arakawa K."/>
        </authorList>
    </citation>
    <scope>NUCLEOTIDE SEQUENCE [LARGE SCALE GENOMIC DNA]</scope>
</reference>
<proteinExistence type="predicted"/>
<comment type="caution">
    <text evidence="4">The sequence shown here is derived from an EMBL/GenBank/DDBJ whole genome shotgun (WGS) entry which is preliminary data.</text>
</comment>
<evidence type="ECO:0000256" key="1">
    <source>
        <dbReference type="ARBA" id="ARBA00023157"/>
    </source>
</evidence>
<evidence type="ECO:0000313" key="4">
    <source>
        <dbReference type="EMBL" id="GBN80338.1"/>
    </source>
</evidence>
<dbReference type="PROSITE" id="PS51117">
    <property type="entry name" value="LAMININ_NTER"/>
    <property type="match status" value="1"/>
</dbReference>
<dbReference type="Gene3D" id="2.60.120.260">
    <property type="entry name" value="Galactose-binding domain-like"/>
    <property type="match status" value="1"/>
</dbReference>
<protein>
    <submittedName>
        <fullName evidence="4">Laminin subunit gamma-1</fullName>
    </submittedName>
</protein>
<keyword evidence="1" id="KW-1015">Disulfide bond</keyword>
<dbReference type="AlphaFoldDB" id="A0A4Y2RX05"/>
<dbReference type="EMBL" id="BGPR01018859">
    <property type="protein sequence ID" value="GBN80338.1"/>
    <property type="molecule type" value="Genomic_DNA"/>
</dbReference>
<name>A0A4Y2RX05_ARAVE</name>
<organism evidence="4 5">
    <name type="scientific">Araneus ventricosus</name>
    <name type="common">Orbweaver spider</name>
    <name type="synonym">Epeira ventricosa</name>
    <dbReference type="NCBI Taxonomy" id="182803"/>
    <lineage>
        <taxon>Eukaryota</taxon>
        <taxon>Metazoa</taxon>
        <taxon>Ecdysozoa</taxon>
        <taxon>Arthropoda</taxon>
        <taxon>Chelicerata</taxon>
        <taxon>Arachnida</taxon>
        <taxon>Araneae</taxon>
        <taxon>Araneomorphae</taxon>
        <taxon>Entelegynae</taxon>
        <taxon>Araneoidea</taxon>
        <taxon>Araneidae</taxon>
        <taxon>Araneus</taxon>
    </lineage>
</organism>
<dbReference type="OrthoDB" id="430826at2759"/>
<keyword evidence="5" id="KW-1185">Reference proteome</keyword>
<evidence type="ECO:0000259" key="3">
    <source>
        <dbReference type="PROSITE" id="PS51117"/>
    </source>
</evidence>
<feature type="non-terminal residue" evidence="4">
    <location>
        <position position="60"/>
    </location>
</feature>
<keyword evidence="2" id="KW-0424">Laminin EGF-like domain</keyword>
<accession>A0A4Y2RX05</accession>
<feature type="domain" description="Laminin N-terminal" evidence="3">
    <location>
        <begin position="1"/>
        <end position="60"/>
    </location>
</feature>
<gene>
    <name evidence="4" type="primary">lamc1</name>
    <name evidence="4" type="ORF">AVEN_187911_1</name>
</gene>
<dbReference type="InterPro" id="IPR008211">
    <property type="entry name" value="Laminin_N"/>
</dbReference>
<dbReference type="Proteomes" id="UP000499080">
    <property type="component" value="Unassembled WGS sequence"/>
</dbReference>
<dbReference type="Pfam" id="PF00055">
    <property type="entry name" value="Laminin_N"/>
    <property type="match status" value="1"/>
</dbReference>
<sequence>MVSREMGLELSNEGVRPEWVTATEIRITLDRMNTFGDEIFGDPKVLKSYYYAVSDFAVGG</sequence>
<evidence type="ECO:0000256" key="2">
    <source>
        <dbReference type="ARBA" id="ARBA00023292"/>
    </source>
</evidence>
<evidence type="ECO:0000313" key="5">
    <source>
        <dbReference type="Proteomes" id="UP000499080"/>
    </source>
</evidence>